<dbReference type="SMART" id="SM00404">
    <property type="entry name" value="PTPc_motif"/>
    <property type="match status" value="1"/>
</dbReference>
<dbReference type="PANTHER" id="PTHR46163:SF17">
    <property type="entry name" value="DNA-DIRECTED DNA POLYMERASE-RELATED"/>
    <property type="match status" value="1"/>
</dbReference>
<comment type="caution">
    <text evidence="4">The sequence shown here is derived from an EMBL/GenBank/DDBJ whole genome shotgun (WGS) entry which is preliminary data.</text>
</comment>
<dbReference type="Pfam" id="PF00102">
    <property type="entry name" value="Y_phosphatase"/>
    <property type="match status" value="2"/>
</dbReference>
<dbReference type="InterPro" id="IPR003595">
    <property type="entry name" value="Tyr_Pase_cat"/>
</dbReference>
<dbReference type="PANTHER" id="PTHR46163">
    <property type="entry name" value="TYROSINE-PROTEIN PHOSPHATASE-RELATED"/>
    <property type="match status" value="1"/>
</dbReference>
<dbReference type="SMART" id="SM00194">
    <property type="entry name" value="PTPc"/>
    <property type="match status" value="1"/>
</dbReference>
<gene>
    <name evidence="4" type="ORF">AB6A40_002061</name>
</gene>
<organism evidence="4 5">
    <name type="scientific">Gnathostoma spinigerum</name>
    <dbReference type="NCBI Taxonomy" id="75299"/>
    <lineage>
        <taxon>Eukaryota</taxon>
        <taxon>Metazoa</taxon>
        <taxon>Ecdysozoa</taxon>
        <taxon>Nematoda</taxon>
        <taxon>Chromadorea</taxon>
        <taxon>Rhabditida</taxon>
        <taxon>Spirurina</taxon>
        <taxon>Gnathostomatomorpha</taxon>
        <taxon>Gnathostomatoidea</taxon>
        <taxon>Gnathostomatidae</taxon>
        <taxon>Gnathostoma</taxon>
    </lineage>
</organism>
<dbReference type="Proteomes" id="UP001608902">
    <property type="component" value="Unassembled WGS sequence"/>
</dbReference>
<name>A0ABD6EFN2_9BILA</name>
<sequence length="251" mass="28834">MHEKKRVKLGVRTDDDRDYIDATYASFNREDYIIVQSPSKANVGDFWRMVWQDGVMLIVCVVEADNFSETDVTKCYPYWPVKQHSTMKILVIIMHFLDWTPSKWPNIDRLGAFVHSMSTKETTIIRRITDDYVPPVVIQGHQGINRSCAVWVGTVLMKQIERKECFDVEYLVRYLTRLRIGAFQDRINFFLTFAIAYRIASLGGWISLAEAKGRIKEIRAAALGSSVKESPNSKSKQDSGRKKRAKSLVSS</sequence>
<keyword evidence="2" id="KW-0812">Transmembrane</keyword>
<evidence type="ECO:0000313" key="4">
    <source>
        <dbReference type="EMBL" id="MFH4975352.1"/>
    </source>
</evidence>
<feature type="region of interest" description="Disordered" evidence="1">
    <location>
        <begin position="224"/>
        <end position="251"/>
    </location>
</feature>
<dbReference type="SUPFAM" id="SSF52799">
    <property type="entry name" value="(Phosphotyrosine protein) phosphatases II"/>
    <property type="match status" value="1"/>
</dbReference>
<evidence type="ECO:0000259" key="3">
    <source>
        <dbReference type="PROSITE" id="PS50055"/>
    </source>
</evidence>
<dbReference type="AlphaFoldDB" id="A0ABD6EFN2"/>
<protein>
    <recommendedName>
        <fullName evidence="3">Tyrosine-protein phosphatase domain-containing protein</fullName>
    </recommendedName>
</protein>
<evidence type="ECO:0000256" key="2">
    <source>
        <dbReference type="SAM" id="Phobius"/>
    </source>
</evidence>
<evidence type="ECO:0000256" key="1">
    <source>
        <dbReference type="SAM" id="MobiDB-lite"/>
    </source>
</evidence>
<dbReference type="Gene3D" id="3.90.190.10">
    <property type="entry name" value="Protein tyrosine phosphatase superfamily"/>
    <property type="match status" value="2"/>
</dbReference>
<keyword evidence="2" id="KW-0472">Membrane</keyword>
<accession>A0ABD6EFN2</accession>
<evidence type="ECO:0000313" key="5">
    <source>
        <dbReference type="Proteomes" id="UP001608902"/>
    </source>
</evidence>
<feature type="transmembrane region" description="Helical" evidence="2">
    <location>
        <begin position="187"/>
        <end position="208"/>
    </location>
</feature>
<dbReference type="InterPro" id="IPR052782">
    <property type="entry name" value="Oocyte-zygote_transition_reg"/>
</dbReference>
<dbReference type="EMBL" id="JBGFUD010000861">
    <property type="protein sequence ID" value="MFH4975352.1"/>
    <property type="molecule type" value="Genomic_DNA"/>
</dbReference>
<feature type="domain" description="Tyrosine-protein phosphatase" evidence="3">
    <location>
        <begin position="1"/>
        <end position="199"/>
    </location>
</feature>
<dbReference type="InterPro" id="IPR000242">
    <property type="entry name" value="PTP_cat"/>
</dbReference>
<dbReference type="InterPro" id="IPR029021">
    <property type="entry name" value="Prot-tyrosine_phosphatase-like"/>
</dbReference>
<feature type="compositionally biased region" description="Basic residues" evidence="1">
    <location>
        <begin position="241"/>
        <end position="251"/>
    </location>
</feature>
<proteinExistence type="predicted"/>
<dbReference type="PRINTS" id="PR00700">
    <property type="entry name" value="PRTYPHPHTASE"/>
</dbReference>
<dbReference type="PROSITE" id="PS50055">
    <property type="entry name" value="TYR_PHOSPHATASE_PTP"/>
    <property type="match status" value="1"/>
</dbReference>
<reference evidence="4 5" key="1">
    <citation type="submission" date="2024-08" db="EMBL/GenBank/DDBJ databases">
        <title>Gnathostoma spinigerum genome.</title>
        <authorList>
            <person name="Gonzalez-Bertolin B."/>
            <person name="Monzon S."/>
            <person name="Zaballos A."/>
            <person name="Jimenez P."/>
            <person name="Dekumyoy P."/>
            <person name="Varona S."/>
            <person name="Cuesta I."/>
            <person name="Sumanam S."/>
            <person name="Adisakwattana P."/>
            <person name="Gasser R.B."/>
            <person name="Hernandez-Gonzalez A."/>
            <person name="Young N.D."/>
            <person name="Perteguer M.J."/>
        </authorList>
    </citation>
    <scope>NUCLEOTIDE SEQUENCE [LARGE SCALE GENOMIC DNA]</scope>
    <source>
        <strain evidence="4">AL3</strain>
        <tissue evidence="4">Liver</tissue>
    </source>
</reference>
<keyword evidence="5" id="KW-1185">Reference proteome</keyword>
<keyword evidence="2" id="KW-1133">Transmembrane helix</keyword>